<sequence>MSPHRSEPEYSDFSNVESQRNDLTAEEFPEGPYGSSLEAESIGKSAPWGKGQNGPRPYGYENLQLHEGSGRDYPAEDLMTDEQNERGDGE</sequence>
<feature type="compositionally biased region" description="Polar residues" evidence="1">
    <location>
        <begin position="12"/>
        <end position="22"/>
    </location>
</feature>
<accession>A0A919XJX1</accession>
<dbReference type="RefSeq" id="WP_160038600.1">
    <property type="nucleotide sequence ID" value="NZ_BORQ01000004.1"/>
</dbReference>
<dbReference type="AlphaFoldDB" id="A0A919XJX1"/>
<protein>
    <recommendedName>
        <fullName evidence="4">Cytosolic protein</fullName>
    </recommendedName>
</protein>
<dbReference type="EMBL" id="BORQ01000004">
    <property type="protein sequence ID" value="GIO32092.1"/>
    <property type="molecule type" value="Genomic_DNA"/>
</dbReference>
<name>A0A919XJX1_9BACL</name>
<reference evidence="2" key="1">
    <citation type="submission" date="2021-03" db="EMBL/GenBank/DDBJ databases">
        <title>Antimicrobial resistance genes in bacteria isolated from Japanese honey, and their potential for conferring macrolide and lincosamide resistance in the American foulbrood pathogen Paenibacillus larvae.</title>
        <authorList>
            <person name="Okamoto M."/>
            <person name="Kumagai M."/>
            <person name="Kanamori H."/>
            <person name="Takamatsu D."/>
        </authorList>
    </citation>
    <scope>NUCLEOTIDE SEQUENCE</scope>
    <source>
        <strain evidence="2">J2TS6</strain>
    </source>
</reference>
<feature type="region of interest" description="Disordered" evidence="1">
    <location>
        <begin position="1"/>
        <end position="90"/>
    </location>
</feature>
<evidence type="ECO:0000313" key="2">
    <source>
        <dbReference type="EMBL" id="GIO32092.1"/>
    </source>
</evidence>
<evidence type="ECO:0000256" key="1">
    <source>
        <dbReference type="SAM" id="MobiDB-lite"/>
    </source>
</evidence>
<comment type="caution">
    <text evidence="2">The sequence shown here is derived from an EMBL/GenBank/DDBJ whole genome shotgun (WGS) entry which is preliminary data.</text>
</comment>
<evidence type="ECO:0000313" key="3">
    <source>
        <dbReference type="Proteomes" id="UP000679779"/>
    </source>
</evidence>
<organism evidence="2 3">
    <name type="scientific">Paenibacillus albilobatus</name>
    <dbReference type="NCBI Taxonomy" id="2716884"/>
    <lineage>
        <taxon>Bacteria</taxon>
        <taxon>Bacillati</taxon>
        <taxon>Bacillota</taxon>
        <taxon>Bacilli</taxon>
        <taxon>Bacillales</taxon>
        <taxon>Paenibacillaceae</taxon>
        <taxon>Paenibacillus</taxon>
    </lineage>
</organism>
<proteinExistence type="predicted"/>
<gene>
    <name evidence="2" type="ORF">J2TS6_32330</name>
</gene>
<keyword evidence="3" id="KW-1185">Reference proteome</keyword>
<evidence type="ECO:0008006" key="4">
    <source>
        <dbReference type="Google" id="ProtNLM"/>
    </source>
</evidence>
<dbReference type="Proteomes" id="UP000679779">
    <property type="component" value="Unassembled WGS sequence"/>
</dbReference>